<organism evidence="2 3">
    <name type="scientific">Thioclava nitratireducens</name>
    <dbReference type="NCBI Taxonomy" id="1915078"/>
    <lineage>
        <taxon>Bacteria</taxon>
        <taxon>Pseudomonadati</taxon>
        <taxon>Pseudomonadota</taxon>
        <taxon>Alphaproteobacteria</taxon>
        <taxon>Rhodobacterales</taxon>
        <taxon>Paracoccaceae</taxon>
        <taxon>Thioclava</taxon>
    </lineage>
</organism>
<dbReference type="InterPro" id="IPR007329">
    <property type="entry name" value="FMN-bd"/>
</dbReference>
<accession>A0ABN4X776</accession>
<evidence type="ECO:0000259" key="1">
    <source>
        <dbReference type="SMART" id="SM00900"/>
    </source>
</evidence>
<dbReference type="SMART" id="SM00900">
    <property type="entry name" value="FMN_bind"/>
    <property type="match status" value="1"/>
</dbReference>
<evidence type="ECO:0000313" key="3">
    <source>
        <dbReference type="Proteomes" id="UP000185622"/>
    </source>
</evidence>
<evidence type="ECO:0000313" key="2">
    <source>
        <dbReference type="EMBL" id="AQS47064.1"/>
    </source>
</evidence>
<dbReference type="Gene3D" id="3.90.1010.20">
    <property type="match status" value="1"/>
</dbReference>
<feature type="domain" description="FMN-binding" evidence="1">
    <location>
        <begin position="40"/>
        <end position="118"/>
    </location>
</feature>
<keyword evidence="3" id="KW-1185">Reference proteome</keyword>
<sequence length="120" mass="13148">MLLSSTAASAGFFSSFSQPQALPDGAQYQDGTWTGSPVRQYYGYVQAQAHVKNGKISSIDILRAPTDRRTSRYINSKALPMLEREIVMAQNTNVSYISGATLTSQAFLNSVHDALRKSLK</sequence>
<dbReference type="Pfam" id="PF04205">
    <property type="entry name" value="FMN_bind"/>
    <property type="match status" value="1"/>
</dbReference>
<name>A0ABN4X776_9RHOB</name>
<proteinExistence type="predicted"/>
<reference evidence="2 3" key="1">
    <citation type="submission" date="2017-01" db="EMBL/GenBank/DDBJ databases">
        <title>The complete genome sequence of a sulfur-oxidizing marine bacterium Thioclava sp. 25B10_4T.</title>
        <authorList>
            <person name="Liu Y."/>
            <person name="Lai Q."/>
            <person name="Shao Z."/>
        </authorList>
    </citation>
    <scope>NUCLEOTIDE SEQUENCE [LARGE SCALE GENOMIC DNA]</scope>
    <source>
        <strain evidence="2 3">25B10_4</strain>
    </source>
</reference>
<gene>
    <name evidence="2" type="ORF">BMG03_04070</name>
</gene>
<protein>
    <recommendedName>
        <fullName evidence="1">FMN-binding domain-containing protein</fullName>
    </recommendedName>
</protein>
<dbReference type="Proteomes" id="UP000185622">
    <property type="component" value="Chromosome"/>
</dbReference>
<dbReference type="EMBL" id="CP019437">
    <property type="protein sequence ID" value="AQS47064.1"/>
    <property type="molecule type" value="Genomic_DNA"/>
</dbReference>